<keyword evidence="2" id="KW-1185">Reference proteome</keyword>
<dbReference type="RefSeq" id="WP_011998304.1">
    <property type="nucleotide sequence ID" value="NC_009776.1"/>
</dbReference>
<evidence type="ECO:0000313" key="1">
    <source>
        <dbReference type="EMBL" id="ABU81452.1"/>
    </source>
</evidence>
<gene>
    <name evidence="1" type="ordered locus">Igni_0268</name>
</gene>
<name>A8A950_IGNH4</name>
<dbReference type="HOGENOM" id="CLU_588774_0_0_2"/>
<dbReference type="STRING" id="453591.Igni_0268"/>
<dbReference type="KEGG" id="iho:Igni_0268"/>
<reference evidence="1 2" key="1">
    <citation type="journal article" date="2008" name="Genome Biol.">
        <title>A genomic analysis of the archaeal system Ignicoccus hospitalis-Nanoarchaeum equitans.</title>
        <authorList>
            <person name="Podar M."/>
            <person name="Anderson I."/>
            <person name="Makarova K.S."/>
            <person name="Elkins J.G."/>
            <person name="Ivanova N."/>
            <person name="Wall M.A."/>
            <person name="Lykidis A."/>
            <person name="Mavromatis K."/>
            <person name="Sun H."/>
            <person name="Hudson M.E."/>
            <person name="Chen W."/>
            <person name="Deciu C."/>
            <person name="Hutchison D."/>
            <person name="Eads J.R."/>
            <person name="Anderson A."/>
            <person name="Fernandes F."/>
            <person name="Szeto E."/>
            <person name="Lapidus A."/>
            <person name="Kyrpides N.C."/>
            <person name="Saier M.H.Jr."/>
            <person name="Richardson P.M."/>
            <person name="Rachel R."/>
            <person name="Huber H."/>
            <person name="Eisen J.A."/>
            <person name="Koonin E.V."/>
            <person name="Keller M."/>
            <person name="Stetter K.O."/>
        </authorList>
    </citation>
    <scope>NUCLEOTIDE SEQUENCE [LARGE SCALE GENOMIC DNA]</scope>
    <source>
        <strain evidence="2">KIN4/I / DSM 18386 / JCM 14125</strain>
    </source>
</reference>
<accession>A8A950</accession>
<proteinExistence type="predicted"/>
<evidence type="ECO:0000313" key="2">
    <source>
        <dbReference type="Proteomes" id="UP000000262"/>
    </source>
</evidence>
<sequence>MFALGPKEAESYLSFSYFLKYAAGVEVPIPVLYGPPRIGKSEVVKRSFVTFVRAVAKDIVEKDFLGLFEEGSKELKERHASLSNVIATGNKQLIAEALEEVDEETMFIATSFSLADKCDNDPSCSNLHRIISTINSKKVNEFYEKVVLTRAFVPTKDGLKAWEEGVMYYKDQLNVDEYDNKFVYVELHASELSEEDLEGMNVIKENFFTKVPPKWASALSVSLAGLLHIENATVLPWNALSKLLDVLITKRIGMCEFGKLSVLSGPDPSYAEVTLIPSYVSSGNLEYVRVRAPTVREWKEQLDDEGEEWAEEVYYFLQVTSPNHGEGVKYEELRGVVEEVSKRVKSYDTFLPPPEVVKEFENRFTPYPTPKAWKALAKALAVSKAEVAPLAFSYLGDESVAELFVEFVGNYAEALSAPEKLKELASSKDLAARVALAALTFRALEGDEEVKKLLEEAGIEVSSK</sequence>
<protein>
    <submittedName>
        <fullName evidence="1">Uncharacterized protein</fullName>
    </submittedName>
</protein>
<dbReference type="eggNOG" id="arCOG04159">
    <property type="taxonomic scope" value="Archaea"/>
</dbReference>
<dbReference type="Proteomes" id="UP000000262">
    <property type="component" value="Chromosome"/>
</dbReference>
<dbReference type="EMBL" id="CP000816">
    <property type="protein sequence ID" value="ABU81452.1"/>
    <property type="molecule type" value="Genomic_DNA"/>
</dbReference>
<dbReference type="AlphaFoldDB" id="A8A950"/>
<organism evidence="1 2">
    <name type="scientific">Ignicoccus hospitalis (strain KIN4/I / DSM 18386 / JCM 14125)</name>
    <dbReference type="NCBI Taxonomy" id="453591"/>
    <lineage>
        <taxon>Archaea</taxon>
        <taxon>Thermoproteota</taxon>
        <taxon>Thermoprotei</taxon>
        <taxon>Desulfurococcales</taxon>
        <taxon>Desulfurococcaceae</taxon>
        <taxon>Ignicoccus</taxon>
    </lineage>
</organism>
<dbReference type="GeneID" id="5562961"/>